<protein>
    <recommendedName>
        <fullName evidence="3">SRPBCC family protein</fullName>
    </recommendedName>
</protein>
<dbReference type="AlphaFoldDB" id="A0A557SHP1"/>
<gene>
    <name evidence="1" type="ORF">FHP88_05670</name>
</gene>
<name>A0A557SHP1_9GAMM</name>
<proteinExistence type="predicted"/>
<dbReference type="OrthoDB" id="5458416at2"/>
<dbReference type="RefSeq" id="WP_144358042.1">
    <property type="nucleotide sequence ID" value="NZ_VMNH01000005.1"/>
</dbReference>
<reference evidence="1 2" key="1">
    <citation type="submission" date="2019-07" db="EMBL/GenBank/DDBJ databases">
        <title>The pathways for chlorine oxyanion respiration interact through the shared metabolite chlorate.</title>
        <authorList>
            <person name="Barnum T.P."/>
            <person name="Cheng Y."/>
            <person name="Hill K.A."/>
            <person name="Lucas L.N."/>
            <person name="Carlson H.K."/>
            <person name="Coates J.D."/>
        </authorList>
    </citation>
    <scope>NUCLEOTIDE SEQUENCE [LARGE SCALE GENOMIC DNA]</scope>
    <source>
        <strain evidence="1 2">BK-1</strain>
    </source>
</reference>
<organism evidence="1 2">
    <name type="scientific">Sedimenticola selenatireducens</name>
    <dbReference type="NCBI Taxonomy" id="191960"/>
    <lineage>
        <taxon>Bacteria</taxon>
        <taxon>Pseudomonadati</taxon>
        <taxon>Pseudomonadota</taxon>
        <taxon>Gammaproteobacteria</taxon>
        <taxon>Chromatiales</taxon>
        <taxon>Sedimenticolaceae</taxon>
        <taxon>Sedimenticola</taxon>
    </lineage>
</organism>
<accession>A0A557SHP1</accession>
<evidence type="ECO:0000313" key="1">
    <source>
        <dbReference type="EMBL" id="TVO76913.1"/>
    </source>
</evidence>
<evidence type="ECO:0008006" key="3">
    <source>
        <dbReference type="Google" id="ProtNLM"/>
    </source>
</evidence>
<comment type="caution">
    <text evidence="1">The sequence shown here is derived from an EMBL/GenBank/DDBJ whole genome shotgun (WGS) entry which is preliminary data.</text>
</comment>
<sequence>MPTNHLRVTKSYRQTIQASPEQVFPLLCPVREKEWLANWHYQILYSESGLAESGAIFSTPEEDGLQAYWGIVRRDPESGEISFVKTIPDRSITQLDIQVSSGEQAQQSWVDIRYCHTSLNKKGDELVKSITDQVFNKRLKFWEDAMNHFLATGAQLQPPI</sequence>
<dbReference type="Proteomes" id="UP000316649">
    <property type="component" value="Unassembled WGS sequence"/>
</dbReference>
<dbReference type="EMBL" id="VMNH01000005">
    <property type="protein sequence ID" value="TVO76913.1"/>
    <property type="molecule type" value="Genomic_DNA"/>
</dbReference>
<keyword evidence="2" id="KW-1185">Reference proteome</keyword>
<evidence type="ECO:0000313" key="2">
    <source>
        <dbReference type="Proteomes" id="UP000316649"/>
    </source>
</evidence>